<comment type="catalytic activity">
    <reaction evidence="5">
        <text>L-glutamate 5-semialdehyde + NAD(+) + H2O = L-glutamate + NADH + 2 H(+)</text>
        <dbReference type="Rhea" id="RHEA:30235"/>
        <dbReference type="ChEBI" id="CHEBI:15377"/>
        <dbReference type="ChEBI" id="CHEBI:15378"/>
        <dbReference type="ChEBI" id="CHEBI:29985"/>
        <dbReference type="ChEBI" id="CHEBI:57540"/>
        <dbReference type="ChEBI" id="CHEBI:57945"/>
        <dbReference type="ChEBI" id="CHEBI:58066"/>
        <dbReference type="EC" id="1.2.1.88"/>
    </reaction>
</comment>
<evidence type="ECO:0000259" key="10">
    <source>
        <dbReference type="Pfam" id="PF01619"/>
    </source>
</evidence>
<dbReference type="PROSITE" id="PS00070">
    <property type="entry name" value="ALDEHYDE_DEHYDR_CYS"/>
    <property type="match status" value="1"/>
</dbReference>
<keyword evidence="3 8" id="KW-0560">Oxidoreductase</keyword>
<dbReference type="SUPFAM" id="SSF53720">
    <property type="entry name" value="ALDH-like"/>
    <property type="match status" value="1"/>
</dbReference>
<dbReference type="OrthoDB" id="9812625at2"/>
<dbReference type="InterPro" id="IPR029510">
    <property type="entry name" value="Ald_DH_CS_GLU"/>
</dbReference>
<dbReference type="Gene3D" id="3.40.605.10">
    <property type="entry name" value="Aldehyde Dehydrogenase, Chain A, domain 1"/>
    <property type="match status" value="1"/>
</dbReference>
<feature type="domain" description="Aldehyde dehydrogenase" evidence="9">
    <location>
        <begin position="532"/>
        <end position="984"/>
    </location>
</feature>
<evidence type="ECO:0000256" key="7">
    <source>
        <dbReference type="PROSITE-ProRule" id="PRU10007"/>
    </source>
</evidence>
<organism evidence="12 13">
    <name type="scientific">Ferrithrix thermotolerans DSM 19514</name>
    <dbReference type="NCBI Taxonomy" id="1121881"/>
    <lineage>
        <taxon>Bacteria</taxon>
        <taxon>Bacillati</taxon>
        <taxon>Actinomycetota</taxon>
        <taxon>Acidimicrobiia</taxon>
        <taxon>Acidimicrobiales</taxon>
        <taxon>Acidimicrobiaceae</taxon>
        <taxon>Ferrithrix</taxon>
    </lineage>
</organism>
<keyword evidence="13" id="KW-1185">Reference proteome</keyword>
<evidence type="ECO:0000256" key="3">
    <source>
        <dbReference type="ARBA" id="ARBA00023002"/>
    </source>
</evidence>
<evidence type="ECO:0000313" key="13">
    <source>
        <dbReference type="Proteomes" id="UP000184295"/>
    </source>
</evidence>
<accession>A0A1M4SEL6</accession>
<dbReference type="Pfam" id="PF18083">
    <property type="entry name" value="PutA_N"/>
    <property type="match status" value="1"/>
</dbReference>
<dbReference type="PANTHER" id="PTHR42862:SF1">
    <property type="entry name" value="DELTA-1-PYRROLINE-5-CARBOXYLATE DEHYDROGENASE 2, ISOFORM A-RELATED"/>
    <property type="match status" value="1"/>
</dbReference>
<dbReference type="Pfam" id="PF01619">
    <property type="entry name" value="Pro_dh"/>
    <property type="match status" value="1"/>
</dbReference>
<feature type="domain" description="Proline dehydrogenase" evidence="10">
    <location>
        <begin position="139"/>
        <end position="443"/>
    </location>
</feature>
<evidence type="ECO:0000256" key="5">
    <source>
        <dbReference type="ARBA" id="ARBA00048142"/>
    </source>
</evidence>
<dbReference type="InterPro" id="IPR015590">
    <property type="entry name" value="Aldehyde_DH_dom"/>
</dbReference>
<dbReference type="GO" id="GO:0010133">
    <property type="term" value="P:L-proline catabolic process to L-glutamate"/>
    <property type="evidence" value="ECO:0007669"/>
    <property type="project" value="InterPro"/>
</dbReference>
<dbReference type="InterPro" id="IPR002872">
    <property type="entry name" value="Proline_DH_dom"/>
</dbReference>
<keyword evidence="4" id="KW-0520">NAD</keyword>
<evidence type="ECO:0000256" key="2">
    <source>
        <dbReference type="ARBA" id="ARBA00012884"/>
    </source>
</evidence>
<dbReference type="GO" id="GO:0004657">
    <property type="term" value="F:proline dehydrogenase activity"/>
    <property type="evidence" value="ECO:0007669"/>
    <property type="project" value="InterPro"/>
</dbReference>
<evidence type="ECO:0000259" key="11">
    <source>
        <dbReference type="Pfam" id="PF18083"/>
    </source>
</evidence>
<dbReference type="InterPro" id="IPR041514">
    <property type="entry name" value="PutA_N"/>
</dbReference>
<dbReference type="InterPro" id="IPR016161">
    <property type="entry name" value="Ald_DH/histidinol_DH"/>
</dbReference>
<dbReference type="InterPro" id="IPR016160">
    <property type="entry name" value="Ald_DH_CS_CYS"/>
</dbReference>
<feature type="active site" evidence="6">
    <location>
        <position position="798"/>
    </location>
</feature>
<gene>
    <name evidence="12" type="ORF">SAMN02745225_00245</name>
</gene>
<dbReference type="Gene3D" id="3.40.309.10">
    <property type="entry name" value="Aldehyde Dehydrogenase, Chain A, domain 2"/>
    <property type="match status" value="1"/>
</dbReference>
<evidence type="ECO:0000259" key="9">
    <source>
        <dbReference type="Pfam" id="PF00171"/>
    </source>
</evidence>
<dbReference type="PROSITE" id="PS00687">
    <property type="entry name" value="ALDEHYDE_DEHYDR_GLU"/>
    <property type="match status" value="1"/>
</dbReference>
<sequence length="1004" mass="110137">MSSVTKGADAPLQREIERFGAQVFKAAGSKTGIKELPLLARQMMSFAMEDPVFRSQLFRLVDVFPTLRTDEEILSHMKEYFEGAQDGGRFAKIAAVGTRYATSSKLSRGITLSLTRKNLEGVAQHFIAGTSPKEISKVLTRYRVEGILGTVDVLGEKTLTEPEAAAYATRVEELAAELEKAASGWESTKLDFDTKGEFPKSSISVKSSALSAHYHPLSASVGIREVVNRFETVLKSFGGDSLIVFLDMEDYETKPLTWEVFSTLVRDPRFMDYHLGLVVQVYLRESLIDLNRFVSLSQERVKMGGTPLWVRVVKGAYFDSELVKAEAEGYQTPTFVHKVDSDYNFERAVDLLLGSIEYIRPTFGSHNVRSISYLHAKASELNVPSSDYEVQMLYGMADDLAKAVAGLGKRVRMYIPMGELIPGMSYLVRRLLENTANEGFLRQGFASRGSYKALLKAPKPTSDYYRPSSSEHQLALDQPYQHLGTLEFHRPHVSAEFGRALQAISSRSKPYFPLTVPYVGGREIDRGAKEVSINPAHPGDVVSEVINATSELVDEAVSAAMAALSDWSRTPIERRAGYLMEAARWMHDRRKEIAALEVLEAGKPWKEADADVVEAIDFCNYYAHEMVRLGKGVGLLSPKGEHNDMFYRPKGVAAVIGPWNFPLAIPTGMTVAALVAGNTVVLKPAEQTPATAKVLVDAFRAVGLPDGVLNFLPGPGEEVGAHLVRHKDVAVVAFTGSRSVGLEIIETASKWQKGQVHIKKVIAELGGKDAIIVDSDADLDQVVPGVIYSAFGFSGQKCSACSRLIVLRSSAEQVISRVIGAMDTLLVGDPQRPETDMGPLIDYASQQRLKYYSDMAQSQGEVATAKLAIPDEGYYVLPSVALELPKESPVLTEEIFGPLLAVEIAEDLEEAVWLANSTDYALTAGLFSRSPQNIEFIKNELLAGNIYINRHITGAVPGRHPFGGFKMSGIGSKSGGPDYLFQFLDPYVISENTVRQGFTPDIVN</sequence>
<reference evidence="13" key="1">
    <citation type="submission" date="2016-11" db="EMBL/GenBank/DDBJ databases">
        <authorList>
            <person name="Varghese N."/>
            <person name="Submissions S."/>
        </authorList>
    </citation>
    <scope>NUCLEOTIDE SEQUENCE [LARGE SCALE GENOMIC DNA]</scope>
    <source>
        <strain evidence="13">DSM 19514</strain>
    </source>
</reference>
<dbReference type="EMBL" id="FQUL01000002">
    <property type="protein sequence ID" value="SHE30694.1"/>
    <property type="molecule type" value="Genomic_DNA"/>
</dbReference>
<dbReference type="RefSeq" id="WP_072787940.1">
    <property type="nucleotide sequence ID" value="NZ_FQUL01000002.1"/>
</dbReference>
<dbReference type="STRING" id="1121881.SAMN02745225_00245"/>
<evidence type="ECO:0000256" key="6">
    <source>
        <dbReference type="PIRSR" id="PIRSR000197-1"/>
    </source>
</evidence>
<dbReference type="GO" id="GO:0003842">
    <property type="term" value="F:L-glutamate gamma-semialdehyde dehydrogenase activity"/>
    <property type="evidence" value="ECO:0007669"/>
    <property type="project" value="UniProtKB-EC"/>
</dbReference>
<dbReference type="Proteomes" id="UP000184295">
    <property type="component" value="Unassembled WGS sequence"/>
</dbReference>
<dbReference type="PANTHER" id="PTHR42862">
    <property type="entry name" value="DELTA-1-PYRROLINE-5-CARBOXYLATE DEHYDROGENASE 1, ISOFORM A-RELATED"/>
    <property type="match status" value="1"/>
</dbReference>
<dbReference type="InterPro" id="IPR029041">
    <property type="entry name" value="FAD-linked_oxidoreductase-like"/>
</dbReference>
<dbReference type="InterPro" id="IPR016163">
    <property type="entry name" value="Ald_DH_C"/>
</dbReference>
<dbReference type="InterPro" id="IPR050485">
    <property type="entry name" value="Proline_metab_enzyme"/>
</dbReference>
<evidence type="ECO:0000256" key="8">
    <source>
        <dbReference type="RuleBase" id="RU003345"/>
    </source>
</evidence>
<dbReference type="GO" id="GO:0003700">
    <property type="term" value="F:DNA-binding transcription factor activity"/>
    <property type="evidence" value="ECO:0007669"/>
    <property type="project" value="InterPro"/>
</dbReference>
<feature type="active site" evidence="6 7">
    <location>
        <position position="764"/>
    </location>
</feature>
<comment type="similarity">
    <text evidence="8">Belongs to the aldehyde dehydrogenase family.</text>
</comment>
<dbReference type="SUPFAM" id="SSF51730">
    <property type="entry name" value="FAD-linked oxidoreductase"/>
    <property type="match status" value="1"/>
</dbReference>
<evidence type="ECO:0000313" key="12">
    <source>
        <dbReference type="EMBL" id="SHE30694.1"/>
    </source>
</evidence>
<feature type="domain" description="Proline utilization A N-terminal" evidence="11">
    <location>
        <begin position="14"/>
        <end position="126"/>
    </location>
</feature>
<dbReference type="FunFam" id="3.40.309.10:FF:000005">
    <property type="entry name" value="1-pyrroline-5-carboxylate dehydrogenase 1"/>
    <property type="match status" value="1"/>
</dbReference>
<evidence type="ECO:0000256" key="1">
    <source>
        <dbReference type="ARBA" id="ARBA00004786"/>
    </source>
</evidence>
<dbReference type="InterPro" id="IPR025703">
    <property type="entry name" value="Bifunct_PutA"/>
</dbReference>
<proteinExistence type="inferred from homology"/>
<dbReference type="GO" id="GO:0009898">
    <property type="term" value="C:cytoplasmic side of plasma membrane"/>
    <property type="evidence" value="ECO:0007669"/>
    <property type="project" value="TreeGrafter"/>
</dbReference>
<dbReference type="EC" id="1.2.1.88" evidence="2"/>
<comment type="pathway">
    <text evidence="1">Amino-acid degradation; L-proline degradation into L-glutamate; L-glutamate from L-proline: step 2/2.</text>
</comment>
<evidence type="ECO:0000256" key="4">
    <source>
        <dbReference type="ARBA" id="ARBA00023027"/>
    </source>
</evidence>
<name>A0A1M4SEL6_9ACTN</name>
<dbReference type="PIRSF" id="PIRSF000197">
    <property type="entry name" value="Bifunct_PutA"/>
    <property type="match status" value="1"/>
</dbReference>
<dbReference type="InterPro" id="IPR016162">
    <property type="entry name" value="Ald_DH_N"/>
</dbReference>
<protein>
    <recommendedName>
        <fullName evidence="2">L-glutamate gamma-semialdehyde dehydrogenase</fullName>
        <ecNumber evidence="2">1.2.1.88</ecNumber>
    </recommendedName>
</protein>
<dbReference type="AlphaFoldDB" id="A0A1M4SEL6"/>
<dbReference type="Pfam" id="PF00171">
    <property type="entry name" value="Aldedh"/>
    <property type="match status" value="1"/>
</dbReference>
<dbReference type="Gene3D" id="3.20.20.220">
    <property type="match status" value="1"/>
</dbReference>